<feature type="compositionally biased region" description="Polar residues" evidence="1">
    <location>
        <begin position="186"/>
        <end position="209"/>
    </location>
</feature>
<accession>A0A914PJD2</accession>
<dbReference type="AlphaFoldDB" id="A0A914PJD2"/>
<evidence type="ECO:0000313" key="3">
    <source>
        <dbReference type="WBParaSite" id="PDA_v2.g1803.t1"/>
    </source>
</evidence>
<reference evidence="3" key="1">
    <citation type="submission" date="2022-11" db="UniProtKB">
        <authorList>
            <consortium name="WormBaseParasite"/>
        </authorList>
    </citation>
    <scope>IDENTIFICATION</scope>
</reference>
<feature type="compositionally biased region" description="Acidic residues" evidence="1">
    <location>
        <begin position="210"/>
        <end position="219"/>
    </location>
</feature>
<protein>
    <submittedName>
        <fullName evidence="3">Uncharacterized protein</fullName>
    </submittedName>
</protein>
<feature type="region of interest" description="Disordered" evidence="1">
    <location>
        <begin position="123"/>
        <end position="219"/>
    </location>
</feature>
<feature type="compositionally biased region" description="Polar residues" evidence="1">
    <location>
        <begin position="130"/>
        <end position="144"/>
    </location>
</feature>
<dbReference type="WBParaSite" id="PDA_v2.g1803.t1">
    <property type="protein sequence ID" value="PDA_v2.g1803.t1"/>
    <property type="gene ID" value="PDA_v2.g1803"/>
</dbReference>
<dbReference type="Proteomes" id="UP000887578">
    <property type="component" value="Unplaced"/>
</dbReference>
<organism evidence="2 3">
    <name type="scientific">Panagrolaimus davidi</name>
    <dbReference type="NCBI Taxonomy" id="227884"/>
    <lineage>
        <taxon>Eukaryota</taxon>
        <taxon>Metazoa</taxon>
        <taxon>Ecdysozoa</taxon>
        <taxon>Nematoda</taxon>
        <taxon>Chromadorea</taxon>
        <taxon>Rhabditida</taxon>
        <taxon>Tylenchina</taxon>
        <taxon>Panagrolaimomorpha</taxon>
        <taxon>Panagrolaimoidea</taxon>
        <taxon>Panagrolaimidae</taxon>
        <taxon>Panagrolaimus</taxon>
    </lineage>
</organism>
<evidence type="ECO:0000313" key="2">
    <source>
        <dbReference type="Proteomes" id="UP000887578"/>
    </source>
</evidence>
<keyword evidence="2" id="KW-1185">Reference proteome</keyword>
<sequence>MNYISNFGNSFYRLFHGSSKNYEIKYPNESGLIQRQMARKFGGELLSDYDILLPTDTVYKKIYKLAAKKILNCIIFGVSMFSVTSKFIFQSCNDITNLNIDDSKKENVSNEIRKKIVEVESDAKSENHSFENVQNISNDSPSTEAENELKVDSTEPCKPTVDVNSNISENIHSNNSNNDEIDATESCKNILNESKNENVPNEIQNNPVENESEEKSDDDGFEIIDYPPIAEFCNVYECNVKEKHLHLKCLKNSDGVLFKNEEDKEIDTENNIIVLEGKLKIAGDSRAALYIIPNVHFYFYLKIETLVICDQVLTLNQLKYLLTDSIKNLEFHGNSIFDNDVLKTLVPVEVLLKSCPNIEKFKMDCFGYKFTVENLKNIAEILSDDSKNLRKFYLYKLSSSFSLSSSMYGFIVNNFRVDLCFYYEDTVKSFTDSEIKNFDLLFKRISESLEMNIPDITIPGYDSEDYQKCQKELCK</sequence>
<name>A0A914PJD2_9BILA</name>
<evidence type="ECO:0000256" key="1">
    <source>
        <dbReference type="SAM" id="MobiDB-lite"/>
    </source>
</evidence>
<feature type="compositionally biased region" description="Low complexity" evidence="1">
    <location>
        <begin position="164"/>
        <end position="178"/>
    </location>
</feature>
<proteinExistence type="predicted"/>